<dbReference type="NCBIfam" id="TIGR01469">
    <property type="entry name" value="cobA_cysG_Cterm"/>
    <property type="match status" value="1"/>
</dbReference>
<evidence type="ECO:0000256" key="9">
    <source>
        <dbReference type="ARBA" id="ARBA00023244"/>
    </source>
</evidence>
<dbReference type="SUPFAM" id="SSF53790">
    <property type="entry name" value="Tetrapyrrole methylase"/>
    <property type="match status" value="1"/>
</dbReference>
<dbReference type="Gene3D" id="3.40.1010.10">
    <property type="entry name" value="Cobalt-precorrin-4 Transmethylase, Domain 1"/>
    <property type="match status" value="1"/>
</dbReference>
<dbReference type="PROSITE" id="PS00839">
    <property type="entry name" value="SUMT_1"/>
    <property type="match status" value="1"/>
</dbReference>
<evidence type="ECO:0000313" key="16">
    <source>
        <dbReference type="Proteomes" id="UP000256899"/>
    </source>
</evidence>
<dbReference type="FunFam" id="3.40.1010.10:FF:000001">
    <property type="entry name" value="Siroheme synthase"/>
    <property type="match status" value="1"/>
</dbReference>
<evidence type="ECO:0000256" key="5">
    <source>
        <dbReference type="ARBA" id="ARBA00022679"/>
    </source>
</evidence>
<dbReference type="PANTHER" id="PTHR45790">
    <property type="entry name" value="SIROHEME SYNTHASE-RELATED"/>
    <property type="match status" value="1"/>
</dbReference>
<evidence type="ECO:0000313" key="15">
    <source>
        <dbReference type="EMBL" id="REL32080.1"/>
    </source>
</evidence>
<dbReference type="GO" id="GO:0004851">
    <property type="term" value="F:uroporphyrin-III C-methyltransferase activity"/>
    <property type="evidence" value="ECO:0007669"/>
    <property type="project" value="UniProtKB-EC"/>
</dbReference>
<dbReference type="EMBL" id="QUOT01000001">
    <property type="protein sequence ID" value="REL32080.1"/>
    <property type="molecule type" value="Genomic_DNA"/>
</dbReference>
<dbReference type="InterPro" id="IPR035996">
    <property type="entry name" value="4pyrrol_Methylase_sf"/>
</dbReference>
<dbReference type="PROSITE" id="PS00840">
    <property type="entry name" value="SUMT_2"/>
    <property type="match status" value="1"/>
</dbReference>
<keyword evidence="3" id="KW-0169">Cobalamin biosynthesis</keyword>
<dbReference type="InterPro" id="IPR006366">
    <property type="entry name" value="CobA/CysG_C"/>
</dbReference>
<accession>A0A3E0U5R5</accession>
<dbReference type="GO" id="GO:0019354">
    <property type="term" value="P:siroheme biosynthetic process"/>
    <property type="evidence" value="ECO:0007669"/>
    <property type="project" value="UniProtKB-UniPathway"/>
</dbReference>
<gene>
    <name evidence="15" type="primary">cobA</name>
    <name evidence="15" type="ORF">DXX94_15895</name>
</gene>
<evidence type="ECO:0000256" key="12">
    <source>
        <dbReference type="ARBA" id="ARBA00060548"/>
    </source>
</evidence>
<keyword evidence="6" id="KW-0949">S-adenosyl-L-methionine</keyword>
<dbReference type="GO" id="GO:0032259">
    <property type="term" value="P:methylation"/>
    <property type="evidence" value="ECO:0007669"/>
    <property type="project" value="UniProtKB-KW"/>
</dbReference>
<keyword evidence="5 13" id="KW-0808">Transferase</keyword>
<dbReference type="InterPro" id="IPR050161">
    <property type="entry name" value="Siro_Cobalamin_biosynth"/>
</dbReference>
<keyword evidence="4 13" id="KW-0489">Methyltransferase</keyword>
<evidence type="ECO:0000256" key="6">
    <source>
        <dbReference type="ARBA" id="ARBA00022691"/>
    </source>
</evidence>
<comment type="caution">
    <text evidence="15">The sequence shown here is derived from an EMBL/GenBank/DDBJ whole genome shotgun (WGS) entry which is preliminary data.</text>
</comment>
<keyword evidence="9" id="KW-0627">Porphyrin biosynthesis</keyword>
<dbReference type="Pfam" id="PF00590">
    <property type="entry name" value="TP_methylase"/>
    <property type="match status" value="1"/>
</dbReference>
<keyword evidence="10" id="KW-0511">Multifunctional enzyme</keyword>
<dbReference type="GO" id="GO:0016491">
    <property type="term" value="F:oxidoreductase activity"/>
    <property type="evidence" value="ECO:0007669"/>
    <property type="project" value="UniProtKB-KW"/>
</dbReference>
<evidence type="ECO:0000256" key="2">
    <source>
        <dbReference type="ARBA" id="ARBA00012162"/>
    </source>
</evidence>
<reference evidence="16" key="1">
    <citation type="submission" date="2018-08" db="EMBL/GenBank/DDBJ databases">
        <title>Thalassotalea euphylliae genome.</title>
        <authorList>
            <person name="Summers S."/>
            <person name="Rice S.A."/>
            <person name="Freckelton M.L."/>
            <person name="Nedved B.T."/>
            <person name="Hadfield M.G."/>
        </authorList>
    </citation>
    <scope>NUCLEOTIDE SEQUENCE [LARGE SCALE GENOMIC DNA]</scope>
    <source>
        <strain evidence="16">H3</strain>
    </source>
</reference>
<organism evidence="15 16">
    <name type="scientific">Thalassotalea euphylliae</name>
    <dbReference type="NCBI Taxonomy" id="1655234"/>
    <lineage>
        <taxon>Bacteria</taxon>
        <taxon>Pseudomonadati</taxon>
        <taxon>Pseudomonadota</taxon>
        <taxon>Gammaproteobacteria</taxon>
        <taxon>Alteromonadales</taxon>
        <taxon>Colwelliaceae</taxon>
        <taxon>Thalassotalea</taxon>
    </lineage>
</organism>
<protein>
    <recommendedName>
        <fullName evidence="2">uroporphyrinogen-III C-methyltransferase</fullName>
        <ecNumber evidence="2">2.1.1.107</ecNumber>
    </recommendedName>
</protein>
<dbReference type="InterPro" id="IPR000878">
    <property type="entry name" value="4pyrrol_Mease"/>
</dbReference>
<keyword evidence="16" id="KW-1185">Reference proteome</keyword>
<evidence type="ECO:0000259" key="14">
    <source>
        <dbReference type="Pfam" id="PF00590"/>
    </source>
</evidence>
<dbReference type="GO" id="GO:0009236">
    <property type="term" value="P:cobalamin biosynthetic process"/>
    <property type="evidence" value="ECO:0007669"/>
    <property type="project" value="UniProtKB-KW"/>
</dbReference>
<dbReference type="NCBIfam" id="NF004790">
    <property type="entry name" value="PRK06136.1"/>
    <property type="match status" value="1"/>
</dbReference>
<dbReference type="InterPro" id="IPR014777">
    <property type="entry name" value="4pyrrole_Mease_sub1"/>
</dbReference>
<dbReference type="PANTHER" id="PTHR45790:SF1">
    <property type="entry name" value="SIROHEME SYNTHASE"/>
    <property type="match status" value="1"/>
</dbReference>
<comment type="pathway">
    <text evidence="12">Cofactor biosynthesis; adenosylcobalamin biosynthesis; precorrin-2 from uroporphyrinogen III: step 1/1.</text>
</comment>
<evidence type="ECO:0000256" key="10">
    <source>
        <dbReference type="ARBA" id="ARBA00023268"/>
    </source>
</evidence>
<sequence length="267" mass="28783">MPKNFNPNKQAFTAGEAALVGAGPGDPDLLTLQAYRFITQAEVAIYDRLVSDEIMALLPEGCEKIYVGKKQAEHKVPQERINEIIVEQAKLGKRVVRLKGGDPLVFGRGGEEAQYALSQGVACHIVPGMTAASSCAAYAGIPLTHRQVSRACTLITGHVQNDGSLDLPWSSLQDQQQTIVFYMGVKTLGTIVQQLKKAGRPLPTPVALIERGTTQAQKLVKGTLENIEALVAEHHIKPPSLIIIGDVVTTFEQAQLANLGYLLPSNN</sequence>
<evidence type="ECO:0000256" key="1">
    <source>
        <dbReference type="ARBA" id="ARBA00005879"/>
    </source>
</evidence>
<dbReference type="GO" id="GO:0016829">
    <property type="term" value="F:lyase activity"/>
    <property type="evidence" value="ECO:0007669"/>
    <property type="project" value="UniProtKB-KW"/>
</dbReference>
<dbReference type="InterPro" id="IPR014776">
    <property type="entry name" value="4pyrrole_Mease_sub2"/>
</dbReference>
<dbReference type="EC" id="2.1.1.107" evidence="2"/>
<keyword evidence="7" id="KW-0560">Oxidoreductase</keyword>
<evidence type="ECO:0000256" key="3">
    <source>
        <dbReference type="ARBA" id="ARBA00022573"/>
    </source>
</evidence>
<dbReference type="CDD" id="cd11642">
    <property type="entry name" value="SUMT"/>
    <property type="match status" value="1"/>
</dbReference>
<dbReference type="InterPro" id="IPR003043">
    <property type="entry name" value="Uropor_MeTrfase_CS"/>
</dbReference>
<dbReference type="Proteomes" id="UP000256899">
    <property type="component" value="Unassembled WGS sequence"/>
</dbReference>
<evidence type="ECO:0000256" key="13">
    <source>
        <dbReference type="RuleBase" id="RU003960"/>
    </source>
</evidence>
<evidence type="ECO:0000256" key="7">
    <source>
        <dbReference type="ARBA" id="ARBA00023002"/>
    </source>
</evidence>
<evidence type="ECO:0000256" key="11">
    <source>
        <dbReference type="ARBA" id="ARBA00025705"/>
    </source>
</evidence>
<feature type="domain" description="Tetrapyrrole methylase" evidence="14">
    <location>
        <begin position="19"/>
        <end position="227"/>
    </location>
</feature>
<dbReference type="Gene3D" id="3.30.950.10">
    <property type="entry name" value="Methyltransferase, Cobalt-precorrin-4 Transmethylase, Domain 2"/>
    <property type="match status" value="1"/>
</dbReference>
<dbReference type="UniPathway" id="UPA00262">
    <property type="reaction ID" value="UER00211"/>
</dbReference>
<name>A0A3E0U5R5_9GAMM</name>
<dbReference type="AlphaFoldDB" id="A0A3E0U5R5"/>
<dbReference type="FunFam" id="3.30.950.10:FF:000001">
    <property type="entry name" value="Siroheme synthase"/>
    <property type="match status" value="1"/>
</dbReference>
<dbReference type="RefSeq" id="WP_116017392.1">
    <property type="nucleotide sequence ID" value="NZ_QUOT01000001.1"/>
</dbReference>
<keyword evidence="8" id="KW-0456">Lyase</keyword>
<evidence type="ECO:0000256" key="4">
    <source>
        <dbReference type="ARBA" id="ARBA00022603"/>
    </source>
</evidence>
<comment type="pathway">
    <text evidence="11">Porphyrin-containing compound metabolism; siroheme biosynthesis; precorrin-2 from uroporphyrinogen III: step 1/1.</text>
</comment>
<comment type="similarity">
    <text evidence="1 13">Belongs to the precorrin methyltransferase family.</text>
</comment>
<proteinExistence type="inferred from homology"/>
<evidence type="ECO:0000256" key="8">
    <source>
        <dbReference type="ARBA" id="ARBA00023239"/>
    </source>
</evidence>